<gene>
    <name evidence="1" type="ORF">LMG23994_04608</name>
</gene>
<dbReference type="EMBL" id="CAJZAF010000029">
    <property type="protein sequence ID" value="CAG9181190.1"/>
    <property type="molecule type" value="Genomic_DNA"/>
</dbReference>
<comment type="caution">
    <text evidence="1">The sequence shown here is derived from an EMBL/GenBank/DDBJ whole genome shotgun (WGS) entry which is preliminary data.</text>
</comment>
<evidence type="ECO:0000313" key="2">
    <source>
        <dbReference type="Proteomes" id="UP000701702"/>
    </source>
</evidence>
<sequence length="119" mass="13523">MPTDDFKAHKAFKELKATLAMLLRDMPAGTTADFADVAVAYWDGTRVSGFYLRDRGRLDEEFDFDENAWENWRDELSAWLAAPRFSERDELKARLSGAESRASSARMATVTWLPAASQR</sequence>
<reference evidence="1 2" key="1">
    <citation type="submission" date="2021-08" db="EMBL/GenBank/DDBJ databases">
        <authorList>
            <person name="Peeters C."/>
        </authorList>
    </citation>
    <scope>NUCLEOTIDE SEQUENCE [LARGE SCALE GENOMIC DNA]</scope>
    <source>
        <strain evidence="1 2">LMG 23994</strain>
    </source>
</reference>
<name>A0ABN7Z5K2_9BURK</name>
<keyword evidence="2" id="KW-1185">Reference proteome</keyword>
<evidence type="ECO:0000313" key="1">
    <source>
        <dbReference type="EMBL" id="CAG9181190.1"/>
    </source>
</evidence>
<protein>
    <submittedName>
        <fullName evidence="1">Uncharacterized protein</fullName>
    </submittedName>
</protein>
<dbReference type="Proteomes" id="UP000701702">
    <property type="component" value="Unassembled WGS sequence"/>
</dbReference>
<proteinExistence type="predicted"/>
<organism evidence="1 2">
    <name type="scientific">Cupriavidus pinatubonensis</name>
    <dbReference type="NCBI Taxonomy" id="248026"/>
    <lineage>
        <taxon>Bacteria</taxon>
        <taxon>Pseudomonadati</taxon>
        <taxon>Pseudomonadota</taxon>
        <taxon>Betaproteobacteria</taxon>
        <taxon>Burkholderiales</taxon>
        <taxon>Burkholderiaceae</taxon>
        <taxon>Cupriavidus</taxon>
    </lineage>
</organism>
<dbReference type="RefSeq" id="WP_224006343.1">
    <property type="nucleotide sequence ID" value="NZ_CAJZAF010000029.1"/>
</dbReference>
<accession>A0ABN7Z5K2</accession>